<proteinExistence type="inferred from homology"/>
<keyword evidence="13" id="KW-1185">Reference proteome</keyword>
<dbReference type="CDD" id="cd02440">
    <property type="entry name" value="AdoMet_MTases"/>
    <property type="match status" value="1"/>
</dbReference>
<accession>A0ABU2S9R4</accession>
<dbReference type="RefSeq" id="WP_311619899.1">
    <property type="nucleotide sequence ID" value="NZ_JAVREV010000015.1"/>
</dbReference>
<evidence type="ECO:0000256" key="9">
    <source>
        <dbReference type="ARBA" id="ARBA00030757"/>
    </source>
</evidence>
<dbReference type="Proteomes" id="UP001183615">
    <property type="component" value="Unassembled WGS sequence"/>
</dbReference>
<evidence type="ECO:0000256" key="2">
    <source>
        <dbReference type="ARBA" id="ARBA00005369"/>
    </source>
</evidence>
<keyword evidence="6 12" id="KW-0489">Methyltransferase</keyword>
<evidence type="ECO:0000256" key="4">
    <source>
        <dbReference type="ARBA" id="ARBA00013346"/>
    </source>
</evidence>
<keyword evidence="5" id="KW-0963">Cytoplasm</keyword>
<comment type="similarity">
    <text evidence="2">Belongs to the methyltransferase superfamily. L-isoaspartyl/D-aspartyl protein methyltransferase family.</text>
</comment>
<dbReference type="InterPro" id="IPR029063">
    <property type="entry name" value="SAM-dependent_MTases_sf"/>
</dbReference>
<dbReference type="InterPro" id="IPR027573">
    <property type="entry name" value="Methyltran_FxLD"/>
</dbReference>
<keyword evidence="8" id="KW-0949">S-adenosyl-L-methionine</keyword>
<dbReference type="GO" id="GO:0032259">
    <property type="term" value="P:methylation"/>
    <property type="evidence" value="ECO:0007669"/>
    <property type="project" value="UniProtKB-KW"/>
</dbReference>
<organism evidence="12 13">
    <name type="scientific">Streptomyces johnsoniae</name>
    <dbReference type="NCBI Taxonomy" id="3075532"/>
    <lineage>
        <taxon>Bacteria</taxon>
        <taxon>Bacillati</taxon>
        <taxon>Actinomycetota</taxon>
        <taxon>Actinomycetes</taxon>
        <taxon>Kitasatosporales</taxon>
        <taxon>Streptomycetaceae</taxon>
        <taxon>Streptomyces</taxon>
    </lineage>
</organism>
<evidence type="ECO:0000256" key="6">
    <source>
        <dbReference type="ARBA" id="ARBA00022603"/>
    </source>
</evidence>
<comment type="caution">
    <text evidence="12">The sequence shown here is derived from an EMBL/GenBank/DDBJ whole genome shotgun (WGS) entry which is preliminary data.</text>
</comment>
<dbReference type="Pfam" id="PF01135">
    <property type="entry name" value="PCMT"/>
    <property type="match status" value="1"/>
</dbReference>
<dbReference type="InterPro" id="IPR000682">
    <property type="entry name" value="PCMT"/>
</dbReference>
<dbReference type="SUPFAM" id="SSF53335">
    <property type="entry name" value="S-adenosyl-L-methionine-dependent methyltransferases"/>
    <property type="match status" value="1"/>
</dbReference>
<gene>
    <name evidence="12" type="primary">fxlM</name>
    <name evidence="12" type="ORF">RM779_24390</name>
</gene>
<dbReference type="EC" id="2.1.1.77" evidence="3"/>
<evidence type="ECO:0000256" key="11">
    <source>
        <dbReference type="ARBA" id="ARBA00031350"/>
    </source>
</evidence>
<dbReference type="PANTHER" id="PTHR11579">
    <property type="entry name" value="PROTEIN-L-ISOASPARTATE O-METHYLTRANSFERASE"/>
    <property type="match status" value="1"/>
</dbReference>
<evidence type="ECO:0000256" key="1">
    <source>
        <dbReference type="ARBA" id="ARBA00004496"/>
    </source>
</evidence>
<evidence type="ECO:0000256" key="5">
    <source>
        <dbReference type="ARBA" id="ARBA00022490"/>
    </source>
</evidence>
<evidence type="ECO:0000256" key="10">
    <source>
        <dbReference type="ARBA" id="ARBA00031323"/>
    </source>
</evidence>
<evidence type="ECO:0000256" key="8">
    <source>
        <dbReference type="ARBA" id="ARBA00022691"/>
    </source>
</evidence>
<dbReference type="Gene3D" id="3.40.50.150">
    <property type="entry name" value="Vaccinia Virus protein VP39"/>
    <property type="match status" value="1"/>
</dbReference>
<keyword evidence="7" id="KW-0808">Transferase</keyword>
<protein>
    <recommendedName>
        <fullName evidence="4">Protein-L-isoaspartate O-methyltransferase</fullName>
        <ecNumber evidence="3">2.1.1.77</ecNumber>
    </recommendedName>
    <alternativeName>
        <fullName evidence="11">L-isoaspartyl protein carboxyl methyltransferase</fullName>
    </alternativeName>
    <alternativeName>
        <fullName evidence="9">Protein L-isoaspartyl methyltransferase</fullName>
    </alternativeName>
    <alternativeName>
        <fullName evidence="10">Protein-beta-aspartate methyltransferase</fullName>
    </alternativeName>
</protein>
<name>A0ABU2S9R4_9ACTN</name>
<comment type="subcellular location">
    <subcellularLocation>
        <location evidence="1">Cytoplasm</location>
    </subcellularLocation>
</comment>
<dbReference type="GO" id="GO:0008168">
    <property type="term" value="F:methyltransferase activity"/>
    <property type="evidence" value="ECO:0007669"/>
    <property type="project" value="UniProtKB-KW"/>
</dbReference>
<evidence type="ECO:0000256" key="3">
    <source>
        <dbReference type="ARBA" id="ARBA00011890"/>
    </source>
</evidence>
<dbReference type="PANTHER" id="PTHR11579:SF0">
    <property type="entry name" value="PROTEIN-L-ISOASPARTATE(D-ASPARTATE) O-METHYLTRANSFERASE"/>
    <property type="match status" value="1"/>
</dbReference>
<dbReference type="EMBL" id="JAVREV010000015">
    <property type="protein sequence ID" value="MDT0445712.1"/>
    <property type="molecule type" value="Genomic_DNA"/>
</dbReference>
<evidence type="ECO:0000313" key="13">
    <source>
        <dbReference type="Proteomes" id="UP001183615"/>
    </source>
</evidence>
<dbReference type="NCBIfam" id="TIGR04364">
    <property type="entry name" value="methyltran_FxLD"/>
    <property type="match status" value="1"/>
</dbReference>
<evidence type="ECO:0000313" key="12">
    <source>
        <dbReference type="EMBL" id="MDT0445712.1"/>
    </source>
</evidence>
<evidence type="ECO:0000256" key="7">
    <source>
        <dbReference type="ARBA" id="ARBA00022679"/>
    </source>
</evidence>
<reference evidence="13" key="1">
    <citation type="submission" date="2023-07" db="EMBL/GenBank/DDBJ databases">
        <title>30 novel species of actinomycetes from the DSMZ collection.</title>
        <authorList>
            <person name="Nouioui I."/>
        </authorList>
    </citation>
    <scope>NUCLEOTIDE SEQUENCE [LARGE SCALE GENOMIC DNA]</scope>
    <source>
        <strain evidence="13">DSM 41886</strain>
    </source>
</reference>
<sequence>MNATTHTSPEALRSAMVDQLTAEGSLASDRVEQAMRDVPRHRFVPAADLEDAYADQAVITKRAEDGTALSCASVPSVVAMMLQQLDVHPGRRILEIGAGTGYNAALLAHLTGEDGHVATVDIDPEVTDQATKALEATGYGRVHVATRDGALGDAENAPYDRLIVTVGAWDLPPAWWNQLAVGGRLVVPLRWRGQTRSVAFVREAGHLRSDDVELCGFVPMVGQDGERDGTIASGRHVTLYWDADQPIDPVALHDVLSQPKAKAWSGVTVGPYDSFDGVWLRLTGTEPGTCRIAADTTAVQTGLCTPVIPVRSPALAQDGSLAYLTVRRLETAEGTERRSELGAIGHGPAGRQLAERLCAQTRAWDQDRAGQPIITAHPADTEDEKLPGGLVIDKHAVRLVITF</sequence>